<name>A0A4U6QF09_9ACTN</name>
<dbReference type="Gene3D" id="3.20.20.360">
    <property type="entry name" value="Malate synthase, domain 3"/>
    <property type="match status" value="1"/>
</dbReference>
<evidence type="ECO:0000313" key="14">
    <source>
        <dbReference type="EMBL" id="TKV58612.1"/>
    </source>
</evidence>
<dbReference type="UniPathway" id="UPA00703">
    <property type="reaction ID" value="UER00720"/>
</dbReference>
<proteinExistence type="inferred from homology"/>
<evidence type="ECO:0000256" key="9">
    <source>
        <dbReference type="RuleBase" id="RU000555"/>
    </source>
</evidence>
<evidence type="ECO:0000256" key="4">
    <source>
        <dbReference type="ARBA" id="ARBA00022532"/>
    </source>
</evidence>
<gene>
    <name evidence="14" type="primary">aceB</name>
    <name evidence="14" type="ORF">FDO65_13845</name>
</gene>
<dbReference type="Proteomes" id="UP000306985">
    <property type="component" value="Unassembled WGS sequence"/>
</dbReference>
<organism evidence="14 15">
    <name type="scientific">Nakamurella flava</name>
    <dbReference type="NCBI Taxonomy" id="2576308"/>
    <lineage>
        <taxon>Bacteria</taxon>
        <taxon>Bacillati</taxon>
        <taxon>Actinomycetota</taxon>
        <taxon>Actinomycetes</taxon>
        <taxon>Nakamurellales</taxon>
        <taxon>Nakamurellaceae</taxon>
        <taxon>Nakamurella</taxon>
    </lineage>
</organism>
<dbReference type="InterPro" id="IPR001465">
    <property type="entry name" value="Malate_synthase_TIM"/>
</dbReference>
<feature type="compositionally biased region" description="Basic and acidic residues" evidence="10">
    <location>
        <begin position="547"/>
        <end position="559"/>
    </location>
</feature>
<dbReference type="RefSeq" id="WP_137450273.1">
    <property type="nucleotide sequence ID" value="NZ_SZZH01000003.1"/>
</dbReference>
<keyword evidence="14" id="KW-0012">Acyltransferase</keyword>
<dbReference type="GO" id="GO:0006097">
    <property type="term" value="P:glyoxylate cycle"/>
    <property type="evidence" value="ECO:0007669"/>
    <property type="project" value="UniProtKB-UniPathway"/>
</dbReference>
<dbReference type="Gene3D" id="1.20.1220.12">
    <property type="entry name" value="Malate synthase, domain III"/>
    <property type="match status" value="1"/>
</dbReference>
<accession>A0A4U6QF09</accession>
<evidence type="ECO:0000259" key="11">
    <source>
        <dbReference type="Pfam" id="PF01274"/>
    </source>
</evidence>
<dbReference type="Pfam" id="PF20656">
    <property type="entry name" value="MS_N"/>
    <property type="match status" value="1"/>
</dbReference>
<evidence type="ECO:0000313" key="15">
    <source>
        <dbReference type="Proteomes" id="UP000306985"/>
    </source>
</evidence>
<protein>
    <recommendedName>
        <fullName evidence="7 9">Malate synthase</fullName>
        <ecNumber evidence="2 9">2.3.3.9</ecNumber>
    </recommendedName>
</protein>
<dbReference type="GO" id="GO:0005737">
    <property type="term" value="C:cytoplasm"/>
    <property type="evidence" value="ECO:0007669"/>
    <property type="project" value="TreeGrafter"/>
</dbReference>
<dbReference type="Pfam" id="PF01274">
    <property type="entry name" value="MS_TIM-barrel"/>
    <property type="match status" value="1"/>
</dbReference>
<dbReference type="InterPro" id="IPR011076">
    <property type="entry name" value="Malate_synth_sf"/>
</dbReference>
<dbReference type="PANTHER" id="PTHR42902:SF1">
    <property type="entry name" value="MALATE SYNTHASE 1-RELATED"/>
    <property type="match status" value="1"/>
</dbReference>
<dbReference type="InterPro" id="IPR019830">
    <property type="entry name" value="Malate_synthase_CS"/>
</dbReference>
<evidence type="ECO:0000256" key="2">
    <source>
        <dbReference type="ARBA" id="ARBA00012636"/>
    </source>
</evidence>
<evidence type="ECO:0000256" key="7">
    <source>
        <dbReference type="ARBA" id="ARBA00068441"/>
    </source>
</evidence>
<feature type="domain" description="Malate synthase TIM barrel" evidence="11">
    <location>
        <begin position="162"/>
        <end position="408"/>
    </location>
</feature>
<dbReference type="AlphaFoldDB" id="A0A4U6QF09"/>
<keyword evidence="5 9" id="KW-0808">Transferase</keyword>
<dbReference type="Pfam" id="PF20659">
    <property type="entry name" value="MS_C"/>
    <property type="match status" value="1"/>
</dbReference>
<dbReference type="EMBL" id="SZZH01000003">
    <property type="protein sequence ID" value="TKV58612.1"/>
    <property type="molecule type" value="Genomic_DNA"/>
</dbReference>
<feature type="domain" description="Malate synthase C-terminal" evidence="13">
    <location>
        <begin position="416"/>
        <end position="531"/>
    </location>
</feature>
<dbReference type="SUPFAM" id="SSF51645">
    <property type="entry name" value="Malate synthase G"/>
    <property type="match status" value="1"/>
</dbReference>
<dbReference type="PROSITE" id="PS00510">
    <property type="entry name" value="MALATE_SYNTHASE"/>
    <property type="match status" value="1"/>
</dbReference>
<evidence type="ECO:0000256" key="3">
    <source>
        <dbReference type="ARBA" id="ARBA00022435"/>
    </source>
</evidence>
<dbReference type="FunFam" id="3.20.20.360:FF:000001">
    <property type="entry name" value="Malate synthase"/>
    <property type="match status" value="1"/>
</dbReference>
<feature type="domain" description="Malate synthase N-terminal" evidence="12">
    <location>
        <begin position="12"/>
        <end position="67"/>
    </location>
</feature>
<feature type="region of interest" description="Disordered" evidence="10">
    <location>
        <begin position="547"/>
        <end position="567"/>
    </location>
</feature>
<dbReference type="EC" id="2.3.3.9" evidence="2 9"/>
<keyword evidence="3 9" id="KW-0329">Glyoxylate bypass</keyword>
<reference evidence="14 15" key="1">
    <citation type="submission" date="2019-05" db="EMBL/GenBank/DDBJ databases">
        <title>Nakamurella sp. N5BH11, whole genome shotgun sequence.</title>
        <authorList>
            <person name="Tuo L."/>
        </authorList>
    </citation>
    <scope>NUCLEOTIDE SEQUENCE [LARGE SCALE GENOMIC DNA]</scope>
    <source>
        <strain evidence="14 15">N5BH11</strain>
    </source>
</reference>
<comment type="catalytic activity">
    <reaction evidence="6 9">
        <text>glyoxylate + acetyl-CoA + H2O = (S)-malate + CoA + H(+)</text>
        <dbReference type="Rhea" id="RHEA:18181"/>
        <dbReference type="ChEBI" id="CHEBI:15377"/>
        <dbReference type="ChEBI" id="CHEBI:15378"/>
        <dbReference type="ChEBI" id="CHEBI:15589"/>
        <dbReference type="ChEBI" id="CHEBI:36655"/>
        <dbReference type="ChEBI" id="CHEBI:57287"/>
        <dbReference type="ChEBI" id="CHEBI:57288"/>
        <dbReference type="EC" id="2.3.3.9"/>
    </reaction>
</comment>
<dbReference type="InterPro" id="IPR048355">
    <property type="entry name" value="MS_C"/>
</dbReference>
<dbReference type="InterPro" id="IPR006252">
    <property type="entry name" value="Malate_synthA"/>
</dbReference>
<evidence type="ECO:0000259" key="13">
    <source>
        <dbReference type="Pfam" id="PF20659"/>
    </source>
</evidence>
<feature type="active site" description="Proton acceptor" evidence="8">
    <location>
        <position position="166"/>
    </location>
</feature>
<sequence>MFSTPKAPRIKGTMHPRFDEILTPEALAFLAKLDGAHAGRRAELLAARRERSKRVWAGEKVDFLADTRSVREDKSWKVAPPAPGLVDRRCEITGPPTPKMSINALNSGAKVWMADFEDSLAPSWRNVIDGQLNLRDAIRGHLEFTDEASGKEYRVTAETPPTIVVRPRGWRLCEKHITIDGRPLPAALVDFGLFFFHNAQQLIDNGAGPYFYLPKLESHLEARLWNDVFTQAQALLGIPQGTIRATVLIETLPAAFEMEEILYELRDHSSGLNAGRWDYIFSYIKTFAYNGGDYVLPDRSSITMTTPMMRAYTELLVSTCHRRGAHAIGGMAAFVPSRADQSVTEQALAKVKADKEREAADGFDGSWVAHPGLVATCTQAFDAVLGDRPNQLDKQRDDVHVTAADLIAAGATPGKVTLEGLKTNISVSLRYLAAWVNEQGAVAIDNLMEDAATVEISRTQIWQWLHHKVRLSEGLVVTPDLVNELVKHEVDALHAQATDERSHRHVDEARDVFVESAMGEDLPAFFTPYAYVRYLIDRPLQLRGPISKDDLRMSEKVPPREPQAAHN</sequence>
<evidence type="ECO:0000256" key="8">
    <source>
        <dbReference type="PIRSR" id="PIRSR001363-1"/>
    </source>
</evidence>
<dbReference type="PANTHER" id="PTHR42902">
    <property type="entry name" value="MALATE SYNTHASE"/>
    <property type="match status" value="1"/>
</dbReference>
<evidence type="ECO:0000256" key="1">
    <source>
        <dbReference type="ARBA" id="ARBA00006394"/>
    </source>
</evidence>
<evidence type="ECO:0000256" key="10">
    <source>
        <dbReference type="SAM" id="MobiDB-lite"/>
    </source>
</evidence>
<dbReference type="InterPro" id="IPR044856">
    <property type="entry name" value="Malate_synth_C_sf"/>
</dbReference>
<dbReference type="GO" id="GO:0004474">
    <property type="term" value="F:malate synthase activity"/>
    <property type="evidence" value="ECO:0007669"/>
    <property type="project" value="UniProtKB-EC"/>
</dbReference>
<evidence type="ECO:0000256" key="5">
    <source>
        <dbReference type="ARBA" id="ARBA00022679"/>
    </source>
</evidence>
<keyword evidence="4 9" id="KW-0816">Tricarboxylic acid cycle</keyword>
<dbReference type="InterPro" id="IPR048356">
    <property type="entry name" value="MS_N"/>
</dbReference>
<comment type="caution">
    <text evidence="14">The sequence shown here is derived from an EMBL/GenBank/DDBJ whole genome shotgun (WGS) entry which is preliminary data.</text>
</comment>
<comment type="similarity">
    <text evidence="1 9">Belongs to the malate synthase family.</text>
</comment>
<keyword evidence="15" id="KW-1185">Reference proteome</keyword>
<dbReference type="GO" id="GO:0006099">
    <property type="term" value="P:tricarboxylic acid cycle"/>
    <property type="evidence" value="ECO:0007669"/>
    <property type="project" value="UniProtKB-KW"/>
</dbReference>
<dbReference type="PIRSF" id="PIRSF001363">
    <property type="entry name" value="Malate_synth"/>
    <property type="match status" value="1"/>
</dbReference>
<comment type="pathway">
    <text evidence="9">Carbohydrate metabolism; glyoxylate cycle; (S)-malate from isocitrate: step 2/2.</text>
</comment>
<dbReference type="NCBIfam" id="TIGR01344">
    <property type="entry name" value="malate_syn_A"/>
    <property type="match status" value="1"/>
</dbReference>
<dbReference type="OrthoDB" id="9768429at2"/>
<dbReference type="FunFam" id="1.20.1220.12:FF:000001">
    <property type="entry name" value="Malate synthase"/>
    <property type="match status" value="1"/>
</dbReference>
<dbReference type="InterPro" id="IPR046363">
    <property type="entry name" value="MS_N_TIM-barrel_dom"/>
</dbReference>
<dbReference type="CDD" id="cd00727">
    <property type="entry name" value="malate_synt_A"/>
    <property type="match status" value="1"/>
</dbReference>
<evidence type="ECO:0000259" key="12">
    <source>
        <dbReference type="Pfam" id="PF20656"/>
    </source>
</evidence>
<evidence type="ECO:0000256" key="6">
    <source>
        <dbReference type="ARBA" id="ARBA00047918"/>
    </source>
</evidence>
<feature type="active site" description="Proton donor" evidence="8">
    <location>
        <position position="450"/>
    </location>
</feature>